<dbReference type="GO" id="GO:0000166">
    <property type="term" value="F:nucleotide binding"/>
    <property type="evidence" value="ECO:0007669"/>
    <property type="project" value="InterPro"/>
</dbReference>
<dbReference type="Gene3D" id="3.30.360.10">
    <property type="entry name" value="Dihydrodipicolinate Reductase, domain 2"/>
    <property type="match status" value="1"/>
</dbReference>
<sequence>MGITMNKIRVAIIGAGYMATEHAKAFSSFDEFAIKGFCSRSLEKATKLASDYNAQVFSTIEEMYQHTQADLVIIAVNELSLLDVCKQAFKYPWLCFIEKPVGYNYEEACLISKIAFEADHKPFVAFNRRSYSSTRIAKSYLNDADPYPRLVSILDQQDIEAALQMGQPELVAKNWMFANSIHLIDYFNVFCRGELISLTPTIPWNASKPSYVVATLQYDSGDIGVYQAVWNGPGPWSMSITNHDYRLEMRPLETLKIQKRGDRIINDVQINTVDLEFKPGLHFQAEQILGYFNGKDISLASLDDSLKSMKLCYQIYGLP</sequence>
<dbReference type="AlphaFoldDB" id="A0A0W1AN23"/>
<dbReference type="Pfam" id="PF01408">
    <property type="entry name" value="GFO_IDH_MocA"/>
    <property type="match status" value="1"/>
</dbReference>
<dbReference type="SUPFAM" id="SSF51735">
    <property type="entry name" value="NAD(P)-binding Rossmann-fold domains"/>
    <property type="match status" value="1"/>
</dbReference>
<dbReference type="InterPro" id="IPR051450">
    <property type="entry name" value="Gfo/Idh/MocA_Oxidoreductases"/>
</dbReference>
<dbReference type="OrthoDB" id="9774191at2"/>
<dbReference type="PANTHER" id="PTHR43377:SF1">
    <property type="entry name" value="BILIVERDIN REDUCTASE A"/>
    <property type="match status" value="1"/>
</dbReference>
<dbReference type="PATRIC" id="fig|66969.6.peg.259"/>
<feature type="domain" description="Gfo/Idh/MocA-like oxidoreductase N-terminal" evidence="1">
    <location>
        <begin position="8"/>
        <end position="121"/>
    </location>
</feature>
<accession>A0A0W1AN23</accession>
<dbReference type="InterPro" id="IPR036291">
    <property type="entry name" value="NAD(P)-bd_dom_sf"/>
</dbReference>
<dbReference type="EMBL" id="LNZB01000006">
    <property type="protein sequence ID" value="KTD82757.1"/>
    <property type="molecule type" value="Genomic_DNA"/>
</dbReference>
<dbReference type="InterPro" id="IPR000683">
    <property type="entry name" value="Gfo/Idh/MocA-like_OxRdtase_N"/>
</dbReference>
<comment type="caution">
    <text evidence="2">The sequence shown here is derived from an EMBL/GenBank/DDBJ whole genome shotgun (WGS) entry which is preliminary data.</text>
</comment>
<reference evidence="2 3" key="1">
    <citation type="submission" date="2015-11" db="EMBL/GenBank/DDBJ databases">
        <title>Genomic analysis of 38 Legionella species identifies large and diverse effector repertoires.</title>
        <authorList>
            <person name="Burstein D."/>
            <person name="Amaro F."/>
            <person name="Zusman T."/>
            <person name="Lifshitz Z."/>
            <person name="Cohen O."/>
            <person name="Gilbert J.A."/>
            <person name="Pupko T."/>
            <person name="Shuman H.A."/>
            <person name="Segal G."/>
        </authorList>
    </citation>
    <scope>NUCLEOTIDE SEQUENCE [LARGE SCALE GENOMIC DNA]</scope>
    <source>
        <strain evidence="2 3">ATCC 51914</strain>
    </source>
</reference>
<dbReference type="Gene3D" id="3.40.50.720">
    <property type="entry name" value="NAD(P)-binding Rossmann-like Domain"/>
    <property type="match status" value="1"/>
</dbReference>
<evidence type="ECO:0000259" key="1">
    <source>
        <dbReference type="Pfam" id="PF01408"/>
    </source>
</evidence>
<keyword evidence="3" id="KW-1185">Reference proteome</keyword>
<organism evidence="2 3">
    <name type="scientific">Legionella waltersii</name>
    <dbReference type="NCBI Taxonomy" id="66969"/>
    <lineage>
        <taxon>Bacteria</taxon>
        <taxon>Pseudomonadati</taxon>
        <taxon>Pseudomonadota</taxon>
        <taxon>Gammaproteobacteria</taxon>
        <taxon>Legionellales</taxon>
        <taxon>Legionellaceae</taxon>
        <taxon>Legionella</taxon>
    </lineage>
</organism>
<dbReference type="Proteomes" id="UP000054729">
    <property type="component" value="Unassembled WGS sequence"/>
</dbReference>
<gene>
    <name evidence="2" type="ORF">Lwal_0235</name>
</gene>
<evidence type="ECO:0000313" key="3">
    <source>
        <dbReference type="Proteomes" id="UP000054729"/>
    </source>
</evidence>
<dbReference type="STRING" id="66969.Lwal_0235"/>
<evidence type="ECO:0000313" key="2">
    <source>
        <dbReference type="EMBL" id="KTD82757.1"/>
    </source>
</evidence>
<dbReference type="PANTHER" id="PTHR43377">
    <property type="entry name" value="BILIVERDIN REDUCTASE A"/>
    <property type="match status" value="1"/>
</dbReference>
<name>A0A0W1AN23_9GAMM</name>
<proteinExistence type="predicted"/>
<protein>
    <submittedName>
        <fullName evidence="2">Putative dehydrogenase</fullName>
    </submittedName>
</protein>